<organism evidence="7 8">
    <name type="scientific">Sunxiuqinia elliptica</name>
    <dbReference type="NCBI Taxonomy" id="655355"/>
    <lineage>
        <taxon>Bacteria</taxon>
        <taxon>Pseudomonadati</taxon>
        <taxon>Bacteroidota</taxon>
        <taxon>Bacteroidia</taxon>
        <taxon>Marinilabiliales</taxon>
        <taxon>Prolixibacteraceae</taxon>
        <taxon>Sunxiuqinia</taxon>
    </lineage>
</organism>
<dbReference type="RefSeq" id="WP_093919905.1">
    <property type="nucleotide sequence ID" value="NZ_FONW01000004.1"/>
</dbReference>
<keyword evidence="5 6" id="KW-0472">Membrane</keyword>
<reference evidence="7 8" key="1">
    <citation type="submission" date="2016-10" db="EMBL/GenBank/DDBJ databases">
        <authorList>
            <person name="de Groot N.N."/>
        </authorList>
    </citation>
    <scope>NUCLEOTIDE SEQUENCE [LARGE SCALE GENOMIC DNA]</scope>
    <source>
        <strain evidence="7 8">CGMCC 1.9156</strain>
    </source>
</reference>
<evidence type="ECO:0000313" key="8">
    <source>
        <dbReference type="Proteomes" id="UP000198964"/>
    </source>
</evidence>
<name>A0A1I2HVW0_9BACT</name>
<feature type="transmembrane region" description="Helical" evidence="6">
    <location>
        <begin position="144"/>
        <end position="160"/>
    </location>
</feature>
<gene>
    <name evidence="7" type="ORF">SAMN05216283_104236</name>
</gene>
<protein>
    <submittedName>
        <fullName evidence="7">Uncharacterized membrane protein YfcC, ion transporter superfamily</fullName>
    </submittedName>
</protein>
<dbReference type="STRING" id="655355.SAMN05216283_104236"/>
<dbReference type="Pfam" id="PF03606">
    <property type="entry name" value="DcuC"/>
    <property type="match status" value="1"/>
</dbReference>
<feature type="transmembrane region" description="Helical" evidence="6">
    <location>
        <begin position="320"/>
        <end position="340"/>
    </location>
</feature>
<dbReference type="PANTHER" id="PTHR43652">
    <property type="entry name" value="BASIC AMINO ACID ANTIPORTER YFCC-RELATED"/>
    <property type="match status" value="1"/>
</dbReference>
<dbReference type="GO" id="GO:0005886">
    <property type="term" value="C:plasma membrane"/>
    <property type="evidence" value="ECO:0007669"/>
    <property type="project" value="UniProtKB-SubCell"/>
</dbReference>
<keyword evidence="3 6" id="KW-0812">Transmembrane</keyword>
<proteinExistence type="predicted"/>
<evidence type="ECO:0000256" key="3">
    <source>
        <dbReference type="ARBA" id="ARBA00022692"/>
    </source>
</evidence>
<sequence>MFKKVPHTYVIVFLLIVFAAIATWFIPGGEYVKETTVVNGVEQSQMVYKSIESQPQTWEVFAAMVHGFEKGAGIIVFILMIGGAFWIMNASRAIDVGILSFLGFVKKLDRYKLIRAVGANNLILILIMLMFSVFGAVFGMSEETIAFMVVLIPLAISMGYDSITGVGIVFVAAGLGFAGAVLNPFTIGIAQGLAGLPLFSGFEYRLVCWLVINLIGFTYILWYARKVKKNPELSTVYKEDEYWRKRAEGQANNIEEPGTTAAWWVYALTTIVLVLFAIKHPYTTLKMGGGEGVTWPVMPVMAGCFAIAGFLSLRNKVHFFILNLLGFTILFLIIGVMGYEWYITEIAALFLAMGLLSGASMSYDANKITKLFIDGAKDIMSAALVVGLAGGIIVILEDGKIVHTILHSLAQSMSDLGNIASVGIMYMIQTLINIFIPSGSAKAALTMPIMAPFSDLIGLSRQATVMAFQFGDGFTNMITPTSPVLIGVLGVAKIPYSKWVKWIAPLIILMIVIGFLLLIPTVTMELNGF</sequence>
<dbReference type="EMBL" id="FONW01000004">
    <property type="protein sequence ID" value="SFF32511.1"/>
    <property type="molecule type" value="Genomic_DNA"/>
</dbReference>
<feature type="transmembrane region" description="Helical" evidence="6">
    <location>
        <begin position="117"/>
        <end position="138"/>
    </location>
</feature>
<dbReference type="InterPro" id="IPR018385">
    <property type="entry name" value="C4_dicarb_anaerob_car-like"/>
</dbReference>
<feature type="transmembrane region" description="Helical" evidence="6">
    <location>
        <begin position="502"/>
        <end position="523"/>
    </location>
</feature>
<keyword evidence="8" id="KW-1185">Reference proteome</keyword>
<feature type="transmembrane region" description="Helical" evidence="6">
    <location>
        <begin position="346"/>
        <end position="366"/>
    </location>
</feature>
<evidence type="ECO:0000313" key="7">
    <source>
        <dbReference type="EMBL" id="SFF32511.1"/>
    </source>
</evidence>
<evidence type="ECO:0000256" key="1">
    <source>
        <dbReference type="ARBA" id="ARBA00004651"/>
    </source>
</evidence>
<keyword evidence="4 6" id="KW-1133">Transmembrane helix</keyword>
<feature type="transmembrane region" description="Helical" evidence="6">
    <location>
        <begin position="293"/>
        <end position="313"/>
    </location>
</feature>
<feature type="transmembrane region" description="Helical" evidence="6">
    <location>
        <begin position="74"/>
        <end position="105"/>
    </location>
</feature>
<feature type="transmembrane region" description="Helical" evidence="6">
    <location>
        <begin position="261"/>
        <end position="278"/>
    </location>
</feature>
<feature type="transmembrane region" description="Helical" evidence="6">
    <location>
        <begin position="378"/>
        <end position="396"/>
    </location>
</feature>
<evidence type="ECO:0000256" key="4">
    <source>
        <dbReference type="ARBA" id="ARBA00022989"/>
    </source>
</evidence>
<feature type="transmembrane region" description="Helical" evidence="6">
    <location>
        <begin position="202"/>
        <end position="224"/>
    </location>
</feature>
<feature type="transmembrane region" description="Helical" evidence="6">
    <location>
        <begin position="7"/>
        <end position="26"/>
    </location>
</feature>
<keyword evidence="2" id="KW-1003">Cell membrane</keyword>
<evidence type="ECO:0000256" key="6">
    <source>
        <dbReference type="SAM" id="Phobius"/>
    </source>
</evidence>
<evidence type="ECO:0000256" key="5">
    <source>
        <dbReference type="ARBA" id="ARBA00023136"/>
    </source>
</evidence>
<accession>A0A1I2HVW0</accession>
<dbReference type="PANTHER" id="PTHR43652:SF2">
    <property type="entry name" value="BASIC AMINO ACID ANTIPORTER YFCC-RELATED"/>
    <property type="match status" value="1"/>
</dbReference>
<dbReference type="AlphaFoldDB" id="A0A1I2HVW0"/>
<feature type="transmembrane region" description="Helical" evidence="6">
    <location>
        <begin position="416"/>
        <end position="436"/>
    </location>
</feature>
<evidence type="ECO:0000256" key="2">
    <source>
        <dbReference type="ARBA" id="ARBA00022475"/>
    </source>
</evidence>
<comment type="subcellular location">
    <subcellularLocation>
        <location evidence="1">Cell membrane</location>
        <topology evidence="1">Multi-pass membrane protein</topology>
    </subcellularLocation>
</comment>
<dbReference type="InterPro" id="IPR051679">
    <property type="entry name" value="DASS-Related_Transporters"/>
</dbReference>
<dbReference type="Proteomes" id="UP000198964">
    <property type="component" value="Unassembled WGS sequence"/>
</dbReference>
<feature type="transmembrane region" description="Helical" evidence="6">
    <location>
        <begin position="167"/>
        <end position="190"/>
    </location>
</feature>